<proteinExistence type="predicted"/>
<reference evidence="1" key="1">
    <citation type="thesis" date="2020" institute="ProQuest LLC" country="789 East Eisenhower Parkway, Ann Arbor, MI, USA">
        <title>Comparative Genomics and Chromosome Evolution.</title>
        <authorList>
            <person name="Mudd A.B."/>
        </authorList>
    </citation>
    <scope>NUCLEOTIDE SEQUENCE</scope>
    <source>
        <strain evidence="1">Female2</strain>
        <tissue evidence="1">Blood</tissue>
    </source>
</reference>
<name>A0A8T2IBI7_9PIPI</name>
<gene>
    <name evidence="1" type="ORF">GDO86_017861</name>
</gene>
<organism evidence="1 2">
    <name type="scientific">Hymenochirus boettgeri</name>
    <name type="common">Congo dwarf clawed frog</name>
    <dbReference type="NCBI Taxonomy" id="247094"/>
    <lineage>
        <taxon>Eukaryota</taxon>
        <taxon>Metazoa</taxon>
        <taxon>Chordata</taxon>
        <taxon>Craniata</taxon>
        <taxon>Vertebrata</taxon>
        <taxon>Euteleostomi</taxon>
        <taxon>Amphibia</taxon>
        <taxon>Batrachia</taxon>
        <taxon>Anura</taxon>
        <taxon>Pipoidea</taxon>
        <taxon>Pipidae</taxon>
        <taxon>Pipinae</taxon>
        <taxon>Hymenochirus</taxon>
    </lineage>
</organism>
<keyword evidence="2" id="KW-1185">Reference proteome</keyword>
<comment type="caution">
    <text evidence="1">The sequence shown here is derived from an EMBL/GenBank/DDBJ whole genome shotgun (WGS) entry which is preliminary data.</text>
</comment>
<sequence>MESVPVEVPGNLGVIIQGQLRTSGGACIIFCDSEDSWKKTCLMRTLGNADLVAQVKGKDKTE</sequence>
<dbReference type="AlphaFoldDB" id="A0A8T2IBI7"/>
<evidence type="ECO:0000313" key="1">
    <source>
        <dbReference type="EMBL" id="KAG8430415.1"/>
    </source>
</evidence>
<accession>A0A8T2IBI7</accession>
<dbReference type="Proteomes" id="UP000812440">
    <property type="component" value="Unassembled WGS sequence"/>
</dbReference>
<dbReference type="EMBL" id="JAACNH010001009">
    <property type="protein sequence ID" value="KAG8430415.1"/>
    <property type="molecule type" value="Genomic_DNA"/>
</dbReference>
<protein>
    <submittedName>
        <fullName evidence="1">Uncharacterized protein</fullName>
    </submittedName>
</protein>
<evidence type="ECO:0000313" key="2">
    <source>
        <dbReference type="Proteomes" id="UP000812440"/>
    </source>
</evidence>